<feature type="transmembrane region" description="Helical" evidence="2">
    <location>
        <begin position="168"/>
        <end position="187"/>
    </location>
</feature>
<proteinExistence type="inferred from homology"/>
<dbReference type="Proteomes" id="UP001221208">
    <property type="component" value="Unassembled WGS sequence"/>
</dbReference>
<keyword evidence="2" id="KW-1133">Transmembrane helix</keyword>
<sequence length="205" mass="23168">MHTSTPAELEIWFDFASNYSYLSVMRIEDLARRAGARVLWRPFLLGPVFQSFGWTNSPFVLQKAKGEYMWRDIVRECDKYALPWRRPAEFSRRSLLPVRVALYGEQEPWIAEFCRRVMLRNFSADLDIDAEASVAAVLAEMGLDAAAIIASAQADENKRKLRARGEQAIALGIFGAPTFFVAGEMFWGNDRLDDAIARAASPVPD</sequence>
<accession>A0ABT5K725</accession>
<dbReference type="Gene3D" id="3.40.30.10">
    <property type="entry name" value="Glutaredoxin"/>
    <property type="match status" value="1"/>
</dbReference>
<comment type="similarity">
    <text evidence="1">Belongs to the GST superfamily. NadH family.</text>
</comment>
<dbReference type="InterPro" id="IPR001853">
    <property type="entry name" value="DSBA-like_thioredoxin_dom"/>
</dbReference>
<dbReference type="EMBL" id="JAQQXR010000018">
    <property type="protein sequence ID" value="MDC8760805.1"/>
    <property type="molecule type" value="Genomic_DNA"/>
</dbReference>
<keyword evidence="2" id="KW-0472">Membrane</keyword>
<dbReference type="InterPro" id="IPR044087">
    <property type="entry name" value="NahD-like"/>
</dbReference>
<evidence type="ECO:0000259" key="3">
    <source>
        <dbReference type="Pfam" id="PF01323"/>
    </source>
</evidence>
<keyword evidence="2" id="KW-0812">Transmembrane</keyword>
<evidence type="ECO:0000313" key="4">
    <source>
        <dbReference type="EMBL" id="MDC8760805.1"/>
    </source>
</evidence>
<dbReference type="PANTHER" id="PTHR42943:SF2">
    <property type="entry name" value="GLUTATHIONE S-TRANSFERASE KAPPA 1"/>
    <property type="match status" value="1"/>
</dbReference>
<dbReference type="RefSeq" id="WP_273674799.1">
    <property type="nucleotide sequence ID" value="NZ_JAQQXR010000018.1"/>
</dbReference>
<reference evidence="4 5" key="1">
    <citation type="submission" date="2022-10" db="EMBL/GenBank/DDBJ databases">
        <title>Janthinobacterium sp. hw3 Genome sequencing.</title>
        <authorList>
            <person name="Park S."/>
        </authorList>
    </citation>
    <scope>NUCLEOTIDE SEQUENCE [LARGE SCALE GENOMIC DNA]</scope>
    <source>
        <strain evidence="5">hw3</strain>
    </source>
</reference>
<dbReference type="PANTHER" id="PTHR42943">
    <property type="entry name" value="GLUTATHIONE S-TRANSFERASE KAPPA"/>
    <property type="match status" value="1"/>
</dbReference>
<dbReference type="SUPFAM" id="SSF52833">
    <property type="entry name" value="Thioredoxin-like"/>
    <property type="match status" value="1"/>
</dbReference>
<comment type="catalytic activity">
    <reaction evidence="1">
        <text>2-hydroxychromene-2-carboxylate = (3E)-4-(2-hydroxyphenyl)-2-oxobut-3-enoate</text>
        <dbReference type="Rhea" id="RHEA:27401"/>
        <dbReference type="ChEBI" id="CHEBI:59350"/>
        <dbReference type="ChEBI" id="CHEBI:59353"/>
        <dbReference type="EC" id="5.99.1.4"/>
    </reaction>
</comment>
<evidence type="ECO:0000256" key="2">
    <source>
        <dbReference type="SAM" id="Phobius"/>
    </source>
</evidence>
<name>A0ABT5K725_9BURK</name>
<dbReference type="InterPro" id="IPR051924">
    <property type="entry name" value="GST_Kappa/NadH"/>
</dbReference>
<dbReference type="InterPro" id="IPR036249">
    <property type="entry name" value="Thioredoxin-like_sf"/>
</dbReference>
<dbReference type="PIRSF" id="PIRSF006386">
    <property type="entry name" value="HCCAis_GSTk"/>
    <property type="match status" value="1"/>
</dbReference>
<dbReference type="GO" id="GO:0016853">
    <property type="term" value="F:isomerase activity"/>
    <property type="evidence" value="ECO:0007669"/>
    <property type="project" value="UniProtKB-KW"/>
</dbReference>
<keyword evidence="5" id="KW-1185">Reference proteome</keyword>
<gene>
    <name evidence="4" type="ORF">OIK44_24775</name>
</gene>
<dbReference type="Pfam" id="PF01323">
    <property type="entry name" value="DSBA"/>
    <property type="match status" value="1"/>
</dbReference>
<evidence type="ECO:0000256" key="1">
    <source>
        <dbReference type="PIRNR" id="PIRNR006386"/>
    </source>
</evidence>
<evidence type="ECO:0000313" key="5">
    <source>
        <dbReference type="Proteomes" id="UP001221208"/>
    </source>
</evidence>
<comment type="caution">
    <text evidence="4">The sequence shown here is derived from an EMBL/GenBank/DDBJ whole genome shotgun (WGS) entry which is preliminary data.</text>
</comment>
<dbReference type="InterPro" id="IPR014440">
    <property type="entry name" value="HCCAis_GSTk"/>
</dbReference>
<organism evidence="4 5">
    <name type="scientific">Janthinobacterium fluminis</name>
    <dbReference type="NCBI Taxonomy" id="2987524"/>
    <lineage>
        <taxon>Bacteria</taxon>
        <taxon>Pseudomonadati</taxon>
        <taxon>Pseudomonadota</taxon>
        <taxon>Betaproteobacteria</taxon>
        <taxon>Burkholderiales</taxon>
        <taxon>Oxalobacteraceae</taxon>
        <taxon>Janthinobacterium</taxon>
    </lineage>
</organism>
<keyword evidence="1 4" id="KW-0413">Isomerase</keyword>
<protein>
    <recommendedName>
        <fullName evidence="1">2-hydroxychromene-2-carboxylate isomerase</fullName>
        <ecNumber evidence="1">5.99.1.4</ecNumber>
    </recommendedName>
</protein>
<dbReference type="CDD" id="cd03022">
    <property type="entry name" value="DsbA_HCCA_Iso"/>
    <property type="match status" value="1"/>
</dbReference>
<feature type="domain" description="DSBA-like thioredoxin" evidence="3">
    <location>
        <begin position="9"/>
        <end position="194"/>
    </location>
</feature>
<dbReference type="EC" id="5.99.1.4" evidence="1"/>